<reference evidence="2" key="1">
    <citation type="journal article" date="2023" name="G3 (Bethesda)">
        <title>Genome assembly and association tests identify interacting loci associated with vigor, precocity, and sex in interspecific pistachio rootstocks.</title>
        <authorList>
            <person name="Palmer W."/>
            <person name="Jacygrad E."/>
            <person name="Sagayaradj S."/>
            <person name="Cavanaugh K."/>
            <person name="Han R."/>
            <person name="Bertier L."/>
            <person name="Beede B."/>
            <person name="Kafkas S."/>
            <person name="Golino D."/>
            <person name="Preece J."/>
            <person name="Michelmore R."/>
        </authorList>
    </citation>
    <scope>NUCLEOTIDE SEQUENCE [LARGE SCALE GENOMIC DNA]</scope>
</reference>
<accession>A0ACC0X5X0</accession>
<evidence type="ECO:0000313" key="1">
    <source>
        <dbReference type="EMBL" id="KAJ0011057.1"/>
    </source>
</evidence>
<protein>
    <submittedName>
        <fullName evidence="1">Uncharacterized protein</fullName>
    </submittedName>
</protein>
<dbReference type="EMBL" id="CM047749">
    <property type="protein sequence ID" value="KAJ0011057.1"/>
    <property type="molecule type" value="Genomic_DNA"/>
</dbReference>
<dbReference type="Proteomes" id="UP001163603">
    <property type="component" value="Chromosome 14"/>
</dbReference>
<evidence type="ECO:0000313" key="2">
    <source>
        <dbReference type="Proteomes" id="UP001163603"/>
    </source>
</evidence>
<sequence>MVLKHISPWVAMLQELVTLEMFKEDERMSLLDMLLNGFGDSQVIK</sequence>
<organism evidence="1 2">
    <name type="scientific">Pistacia integerrima</name>
    <dbReference type="NCBI Taxonomy" id="434235"/>
    <lineage>
        <taxon>Eukaryota</taxon>
        <taxon>Viridiplantae</taxon>
        <taxon>Streptophyta</taxon>
        <taxon>Embryophyta</taxon>
        <taxon>Tracheophyta</taxon>
        <taxon>Spermatophyta</taxon>
        <taxon>Magnoliopsida</taxon>
        <taxon>eudicotyledons</taxon>
        <taxon>Gunneridae</taxon>
        <taxon>Pentapetalae</taxon>
        <taxon>rosids</taxon>
        <taxon>malvids</taxon>
        <taxon>Sapindales</taxon>
        <taxon>Anacardiaceae</taxon>
        <taxon>Pistacia</taxon>
    </lineage>
</organism>
<keyword evidence="2" id="KW-1185">Reference proteome</keyword>
<gene>
    <name evidence="1" type="ORF">Pint_33922</name>
</gene>
<proteinExistence type="predicted"/>
<name>A0ACC0X5X0_9ROSI</name>
<comment type="caution">
    <text evidence="1">The sequence shown here is derived from an EMBL/GenBank/DDBJ whole genome shotgun (WGS) entry which is preliminary data.</text>
</comment>